<dbReference type="AlphaFoldDB" id="A0A1I3CB77"/>
<evidence type="ECO:0000313" key="1">
    <source>
        <dbReference type="EMBL" id="NYH86727.1"/>
    </source>
</evidence>
<dbReference type="OrthoDB" id="234760at2"/>
<gene>
    <name evidence="1" type="ORF">FHR37_005578</name>
    <name evidence="2" type="ORF">SAMN05421678_13117</name>
</gene>
<accession>A0A1I3CB77</accession>
<reference evidence="2 3" key="1">
    <citation type="submission" date="2016-10" db="EMBL/GenBank/DDBJ databases">
        <authorList>
            <person name="de Groot N.N."/>
        </authorList>
    </citation>
    <scope>NUCLEOTIDE SEQUENCE [LARGE SCALE GENOMIC DNA]</scope>
    <source>
        <strain evidence="2 3">CPCC 202808</strain>
    </source>
</reference>
<name>A0A1I3CB77_9ACTN</name>
<proteinExistence type="predicted"/>
<evidence type="ECO:0000313" key="2">
    <source>
        <dbReference type="EMBL" id="SFH71727.1"/>
    </source>
</evidence>
<sequence length="268" mass="30249">MARLDALDRQLLTHADVGGPRKGKFVGIFYFQWEMNDDSGLHNITDIRAGKAPWGPVGSFHFWDQPYFGYYYRDDPWVIRKHAQLLGAAGQWRDVEPVYRDDLGDTLHRHYVGASDRTYADDSGRNDIIEARVSHTSQDVTFYVRTHADITAPAGSDWMLLYLDVDDNPTTGWLGFDVVVNRRPGQDTTSVERWTGDAWQRIGSADYRKAGNEMAIEVRRDLLGLAAGPVSLSFKWADNVGADADPMRFLDKGDTAPLGRFAYHYAGQ</sequence>
<dbReference type="EMBL" id="JACBZA010000001">
    <property type="protein sequence ID" value="NYH86727.1"/>
    <property type="molecule type" value="Genomic_DNA"/>
</dbReference>
<dbReference type="EMBL" id="FOOI01000031">
    <property type="protein sequence ID" value="SFH71727.1"/>
    <property type="molecule type" value="Genomic_DNA"/>
</dbReference>
<protein>
    <submittedName>
        <fullName evidence="2">Uncharacterized protein</fullName>
    </submittedName>
</protein>
<dbReference type="Proteomes" id="UP000533017">
    <property type="component" value="Unassembled WGS sequence"/>
</dbReference>
<evidence type="ECO:0000313" key="3">
    <source>
        <dbReference type="Proteomes" id="UP000199052"/>
    </source>
</evidence>
<dbReference type="STRING" id="504797.SAMN05421678_13117"/>
<organism evidence="2 3">
    <name type="scientific">Actinopolymorpha cephalotaxi</name>
    <dbReference type="NCBI Taxonomy" id="504797"/>
    <lineage>
        <taxon>Bacteria</taxon>
        <taxon>Bacillati</taxon>
        <taxon>Actinomycetota</taxon>
        <taxon>Actinomycetes</taxon>
        <taxon>Propionibacteriales</taxon>
        <taxon>Actinopolymorphaceae</taxon>
        <taxon>Actinopolymorpha</taxon>
    </lineage>
</organism>
<dbReference type="Proteomes" id="UP000199052">
    <property type="component" value="Unassembled WGS sequence"/>
</dbReference>
<dbReference type="RefSeq" id="WP_092890711.1">
    <property type="nucleotide sequence ID" value="NZ_FOOI01000031.1"/>
</dbReference>
<reference evidence="1 4" key="2">
    <citation type="submission" date="2020-07" db="EMBL/GenBank/DDBJ databases">
        <title>Sequencing the genomes of 1000 actinobacteria strains.</title>
        <authorList>
            <person name="Klenk H.-P."/>
        </authorList>
    </citation>
    <scope>NUCLEOTIDE SEQUENCE [LARGE SCALE GENOMIC DNA]</scope>
    <source>
        <strain evidence="1 4">DSM 45117</strain>
    </source>
</reference>
<evidence type="ECO:0000313" key="4">
    <source>
        <dbReference type="Proteomes" id="UP000533017"/>
    </source>
</evidence>
<keyword evidence="4" id="KW-1185">Reference proteome</keyword>